<comment type="caution">
    <text evidence="1">The sequence shown here is derived from an EMBL/GenBank/DDBJ whole genome shotgun (WGS) entry which is preliminary data.</text>
</comment>
<reference evidence="1 2" key="1">
    <citation type="submission" date="2018-11" db="EMBL/GenBank/DDBJ databases">
        <title>Sequencing the genomes of 1000 actinobacteria strains.</title>
        <authorList>
            <person name="Klenk H.-P."/>
        </authorList>
    </citation>
    <scope>NUCLEOTIDE SEQUENCE [LARGE SCALE GENOMIC DNA]</scope>
    <source>
        <strain evidence="1 2">DSM 13521</strain>
    </source>
</reference>
<proteinExistence type="predicted"/>
<name>A0A3N2D012_9MICO</name>
<accession>A0A3N2D012</accession>
<evidence type="ECO:0000313" key="1">
    <source>
        <dbReference type="EMBL" id="ROR93110.1"/>
    </source>
</evidence>
<keyword evidence="2" id="KW-1185">Reference proteome</keyword>
<organism evidence="1 2">
    <name type="scientific">Salana multivorans</name>
    <dbReference type="NCBI Taxonomy" id="120377"/>
    <lineage>
        <taxon>Bacteria</taxon>
        <taxon>Bacillati</taxon>
        <taxon>Actinomycetota</taxon>
        <taxon>Actinomycetes</taxon>
        <taxon>Micrococcales</taxon>
        <taxon>Beutenbergiaceae</taxon>
        <taxon>Salana</taxon>
    </lineage>
</organism>
<dbReference type="Proteomes" id="UP000275356">
    <property type="component" value="Unassembled WGS sequence"/>
</dbReference>
<dbReference type="InterPro" id="IPR029032">
    <property type="entry name" value="AhpD-like"/>
</dbReference>
<dbReference type="SUPFAM" id="SSF69118">
    <property type="entry name" value="AhpD-like"/>
    <property type="match status" value="1"/>
</dbReference>
<dbReference type="EMBL" id="RKHQ01000002">
    <property type="protein sequence ID" value="ROR93110.1"/>
    <property type="molecule type" value="Genomic_DNA"/>
</dbReference>
<sequence length="218" mass="22650">MSASVASPDVLDRVAGIEPSSTLDALRHARPAARTHTQRAHDVLLDPADDRGFTRAERLAVASFVLGLHRGGPGRGIPALAQTYDDALQELAPDLADAVQHAATAARRPGPYGVYREVGLASESEPGEAFTAAADPGAGLDDRLAAGLDHAALLVLRPREASPEALAALAGAGWTPAQVVELSQLVSFLTYQARIAHALAVVVDDDPALATRPDGDPR</sequence>
<dbReference type="NCBIfam" id="TIGR04029">
    <property type="entry name" value="CMD_Avi_7170"/>
    <property type="match status" value="1"/>
</dbReference>
<dbReference type="OrthoDB" id="8718286at2"/>
<dbReference type="Gene3D" id="1.20.1290.10">
    <property type="entry name" value="AhpD-like"/>
    <property type="match status" value="1"/>
</dbReference>
<dbReference type="RefSeq" id="WP_123740119.1">
    <property type="nucleotide sequence ID" value="NZ_RKHQ01000002.1"/>
</dbReference>
<gene>
    <name evidence="1" type="ORF">EDD28_2517</name>
</gene>
<protein>
    <submittedName>
        <fullName evidence="1">CMD domain protein</fullName>
    </submittedName>
</protein>
<dbReference type="InterPro" id="IPR023982">
    <property type="entry name" value="CHP04029_CMD-like"/>
</dbReference>
<evidence type="ECO:0000313" key="2">
    <source>
        <dbReference type="Proteomes" id="UP000275356"/>
    </source>
</evidence>
<dbReference type="AlphaFoldDB" id="A0A3N2D012"/>